<dbReference type="Proteomes" id="UP000037854">
    <property type="component" value="Unassembled WGS sequence"/>
</dbReference>
<organism evidence="2 3">
    <name type="scientific">Oceanobacillus caeni</name>
    <dbReference type="NCBI Taxonomy" id="405946"/>
    <lineage>
        <taxon>Bacteria</taxon>
        <taxon>Bacillati</taxon>
        <taxon>Bacillota</taxon>
        <taxon>Bacilli</taxon>
        <taxon>Bacillales</taxon>
        <taxon>Bacillaceae</taxon>
        <taxon>Oceanobacillus</taxon>
    </lineage>
</organism>
<keyword evidence="3" id="KW-1185">Reference proteome</keyword>
<evidence type="ECO:0000313" key="2">
    <source>
        <dbReference type="EMBL" id="KPH78270.1"/>
    </source>
</evidence>
<feature type="compositionally biased region" description="Low complexity" evidence="1">
    <location>
        <begin position="17"/>
        <end position="31"/>
    </location>
</feature>
<evidence type="ECO:0008006" key="4">
    <source>
        <dbReference type="Google" id="ProtNLM"/>
    </source>
</evidence>
<proteinExistence type="predicted"/>
<protein>
    <recommendedName>
        <fullName evidence="4">Sporulation protein</fullName>
    </recommendedName>
</protein>
<gene>
    <name evidence="2" type="ORF">AFL42_02260</name>
</gene>
<name>A0ABR5MMY8_9BACI</name>
<accession>A0ABR5MMY8</accession>
<evidence type="ECO:0000313" key="3">
    <source>
        <dbReference type="Proteomes" id="UP000037854"/>
    </source>
</evidence>
<dbReference type="EMBL" id="LGTK01000004">
    <property type="protein sequence ID" value="KPH78270.1"/>
    <property type="molecule type" value="Genomic_DNA"/>
</dbReference>
<sequence>MLLSACNNDNQEHGDNDNSNNNTENVSNTANPDHGNRDISNPDIIPSETDAKSRTTNLHGNTYNGIGQNIYSSIGSSGIHEGGVSSYFESILKGEGITGIKVFVIDDSIVLARNKAETTNHQYDNMQRNLLSGDEGMSGKGEPDGVNPKNDDHDNLSQAKAMVNELFNGNVKVLTVTNPDATTIIENIKDDIQGENYKSASDDLLQLLNMAK</sequence>
<feature type="region of interest" description="Disordered" evidence="1">
    <location>
        <begin position="1"/>
        <end position="60"/>
    </location>
</feature>
<evidence type="ECO:0000256" key="1">
    <source>
        <dbReference type="SAM" id="MobiDB-lite"/>
    </source>
</evidence>
<comment type="caution">
    <text evidence="2">The sequence shown here is derived from an EMBL/GenBank/DDBJ whole genome shotgun (WGS) entry which is preliminary data.</text>
</comment>
<reference evidence="2 3" key="1">
    <citation type="submission" date="2015-07" db="EMBL/GenBank/DDBJ databases">
        <title>High-quality draft genome sequence of Oceanobacillus caeni HM6, a bacillus isolated from a human feces.</title>
        <authorList>
            <person name="Kumar J."/>
            <person name="Verma M.K."/>
            <person name="Pandey R."/>
            <person name="Bhambi M."/>
            <person name="Chauhan N."/>
        </authorList>
    </citation>
    <scope>NUCLEOTIDE SEQUENCE [LARGE SCALE GENOMIC DNA]</scope>
    <source>
        <strain evidence="2 3">HM6</strain>
    </source>
</reference>
<feature type="region of interest" description="Disordered" evidence="1">
    <location>
        <begin position="129"/>
        <end position="151"/>
    </location>
</feature>